<dbReference type="RefSeq" id="WP_150941749.1">
    <property type="nucleotide sequence ID" value="NZ_VCMV01000002.1"/>
</dbReference>
<dbReference type="AlphaFoldDB" id="A0A5N3PID9"/>
<gene>
    <name evidence="3" type="ORF">FEZ63_00860</name>
</gene>
<keyword evidence="4" id="KW-1185">Reference proteome</keyword>
<evidence type="ECO:0000313" key="3">
    <source>
        <dbReference type="EMBL" id="KAB0269484.1"/>
    </source>
</evidence>
<feature type="chain" id="PRO_5024407527" description="BA14K family protein" evidence="2">
    <location>
        <begin position="24"/>
        <end position="126"/>
    </location>
</feature>
<evidence type="ECO:0000256" key="1">
    <source>
        <dbReference type="SAM" id="MobiDB-lite"/>
    </source>
</evidence>
<organism evidence="3 4">
    <name type="scientific">Microvirga brassicacearum</name>
    <dbReference type="NCBI Taxonomy" id="2580413"/>
    <lineage>
        <taxon>Bacteria</taxon>
        <taxon>Pseudomonadati</taxon>
        <taxon>Pseudomonadota</taxon>
        <taxon>Alphaproteobacteria</taxon>
        <taxon>Hyphomicrobiales</taxon>
        <taxon>Methylobacteriaceae</taxon>
        <taxon>Microvirga</taxon>
    </lineage>
</organism>
<feature type="signal peptide" evidence="2">
    <location>
        <begin position="1"/>
        <end position="23"/>
    </location>
</feature>
<proteinExistence type="predicted"/>
<evidence type="ECO:0008006" key="5">
    <source>
        <dbReference type="Google" id="ProtNLM"/>
    </source>
</evidence>
<comment type="caution">
    <text evidence="3">The sequence shown here is derived from an EMBL/GenBank/DDBJ whole genome shotgun (WGS) entry which is preliminary data.</text>
</comment>
<dbReference type="Proteomes" id="UP000325684">
    <property type="component" value="Unassembled WGS sequence"/>
</dbReference>
<dbReference type="EMBL" id="VCMV01000002">
    <property type="protein sequence ID" value="KAB0269484.1"/>
    <property type="molecule type" value="Genomic_DNA"/>
</dbReference>
<feature type="compositionally biased region" description="Polar residues" evidence="1">
    <location>
        <begin position="103"/>
        <end position="113"/>
    </location>
</feature>
<protein>
    <recommendedName>
        <fullName evidence="5">BA14K family protein</fullName>
    </recommendedName>
</protein>
<reference evidence="3 4" key="1">
    <citation type="journal article" date="2019" name="Microorganisms">
        <title>Genome Insights into the Novel Species Microvirga brassicacearum, a Rapeseed Endophyte with Biotechnological Potential.</title>
        <authorList>
            <person name="Jimenez-Gomez A."/>
            <person name="Saati-Santamaria Z."/>
            <person name="Igual J.M."/>
            <person name="Rivas R."/>
            <person name="Mateos P.F."/>
            <person name="Garcia-Fraile P."/>
        </authorList>
    </citation>
    <scope>NUCLEOTIDE SEQUENCE [LARGE SCALE GENOMIC DNA]</scope>
    <source>
        <strain evidence="3 4">CDVBN77</strain>
    </source>
</reference>
<feature type="compositionally biased region" description="Pro residues" evidence="1">
    <location>
        <begin position="73"/>
        <end position="100"/>
    </location>
</feature>
<feature type="compositionally biased region" description="Pro residues" evidence="1">
    <location>
        <begin position="49"/>
        <end position="59"/>
    </location>
</feature>
<name>A0A5N3PID9_9HYPH</name>
<feature type="region of interest" description="Disordered" evidence="1">
    <location>
        <begin position="46"/>
        <end position="118"/>
    </location>
</feature>
<keyword evidence="2" id="KW-0732">Signal</keyword>
<sequence length="126" mass="14228">MSLGRWVLGAVAGAVLGAAGAQAAPLPLVPMDGQRSVQTVQFFFDDEPPPVYYDPPPRPYYRDYYPPPRRDYYPPPPRAYYAPPPGRYAPPPRYAQPRQPPRNNQVAPQQLYTKGQVRAWNRANGF</sequence>
<evidence type="ECO:0000313" key="4">
    <source>
        <dbReference type="Proteomes" id="UP000325684"/>
    </source>
</evidence>
<evidence type="ECO:0000256" key="2">
    <source>
        <dbReference type="SAM" id="SignalP"/>
    </source>
</evidence>
<accession>A0A5N3PID9</accession>